<organism evidence="12 13">
    <name type="scientific">Bermanella marisrubri</name>
    <dbReference type="NCBI Taxonomy" id="207949"/>
    <lineage>
        <taxon>Bacteria</taxon>
        <taxon>Pseudomonadati</taxon>
        <taxon>Pseudomonadota</taxon>
        <taxon>Gammaproteobacteria</taxon>
        <taxon>Oceanospirillales</taxon>
        <taxon>Oceanospirillaceae</taxon>
        <taxon>Bermanella</taxon>
    </lineage>
</organism>
<evidence type="ECO:0000256" key="8">
    <source>
        <dbReference type="HAMAP-Rule" id="MF_02204"/>
    </source>
</evidence>
<dbReference type="NCBIfam" id="TIGR02802">
    <property type="entry name" value="Pal_lipo"/>
    <property type="match status" value="1"/>
</dbReference>
<keyword evidence="6 8" id="KW-0449">Lipoprotein</keyword>
<name>Q1N0T1_9GAMM</name>
<dbReference type="PANTHER" id="PTHR30329:SF21">
    <property type="entry name" value="LIPOPROTEIN YIAD-RELATED"/>
    <property type="match status" value="1"/>
</dbReference>
<evidence type="ECO:0000256" key="1">
    <source>
        <dbReference type="ARBA" id="ARBA00022618"/>
    </source>
</evidence>
<dbReference type="GO" id="GO:0009279">
    <property type="term" value="C:cell outer membrane"/>
    <property type="evidence" value="ECO:0007669"/>
    <property type="project" value="UniProtKB-SubCell"/>
</dbReference>
<comment type="caution">
    <text evidence="12">The sequence shown here is derived from an EMBL/GenBank/DDBJ whole genome shotgun (WGS) entry which is preliminary data.</text>
</comment>
<dbReference type="Gene3D" id="3.30.1330.60">
    <property type="entry name" value="OmpA-like domain"/>
    <property type="match status" value="1"/>
</dbReference>
<keyword evidence="4 8" id="KW-0564">Palmitate</keyword>
<evidence type="ECO:0000256" key="9">
    <source>
        <dbReference type="SAM" id="MobiDB-lite"/>
    </source>
</evidence>
<dbReference type="EMBL" id="AAQH01000013">
    <property type="protein sequence ID" value="EAT11752.1"/>
    <property type="molecule type" value="Genomic_DNA"/>
</dbReference>
<evidence type="ECO:0000256" key="5">
    <source>
        <dbReference type="ARBA" id="ARBA00023237"/>
    </source>
</evidence>
<evidence type="ECO:0000259" key="11">
    <source>
        <dbReference type="PROSITE" id="PS51123"/>
    </source>
</evidence>
<evidence type="ECO:0000256" key="3">
    <source>
        <dbReference type="ARBA" id="ARBA00023136"/>
    </source>
</evidence>
<dbReference type="RefSeq" id="WP_007016353.1">
    <property type="nucleotide sequence ID" value="NZ_AAQH01000013.1"/>
</dbReference>
<feature type="chain" id="PRO_5004194843" description="Peptidoglycan-associated lipoprotein" evidence="10">
    <location>
        <begin position="26"/>
        <end position="180"/>
    </location>
</feature>
<dbReference type="InterPro" id="IPR036737">
    <property type="entry name" value="OmpA-like_sf"/>
</dbReference>
<dbReference type="InterPro" id="IPR014169">
    <property type="entry name" value="Pal_lipo_C"/>
</dbReference>
<dbReference type="Proteomes" id="UP000004263">
    <property type="component" value="Unassembled WGS sequence"/>
</dbReference>
<protein>
    <recommendedName>
        <fullName evidence="8">Peptidoglycan-associated lipoprotein</fullName>
        <shortName evidence="8">PAL</shortName>
    </recommendedName>
</protein>
<comment type="subunit">
    <text evidence="8">The Tol-Pal system is composed of five core proteins: the inner membrane proteins TolA, TolQ and TolR, the periplasmic protein TolB and the outer membrane protein Pal. They form a network linking the inner and outer membranes and the peptidoglycan layer.</text>
</comment>
<keyword evidence="5 8" id="KW-0998">Cell outer membrane</keyword>
<accession>Q1N0T1</accession>
<feature type="compositionally biased region" description="Basic and acidic residues" evidence="9">
    <location>
        <begin position="171"/>
        <end position="180"/>
    </location>
</feature>
<feature type="region of interest" description="Disordered" evidence="9">
    <location>
        <begin position="154"/>
        <end position="180"/>
    </location>
</feature>
<keyword evidence="7 8" id="KW-0131">Cell cycle</keyword>
<reference evidence="12 13" key="1">
    <citation type="submission" date="2006-03" db="EMBL/GenBank/DDBJ databases">
        <authorList>
            <person name="Pinhassi J."/>
            <person name="Pedros-Alio C."/>
            <person name="Ferriera S."/>
            <person name="Johnson J."/>
            <person name="Kravitz S."/>
            <person name="Halpern A."/>
            <person name="Remington K."/>
            <person name="Beeson K."/>
            <person name="Tran B."/>
            <person name="Rogers Y.-H."/>
            <person name="Friedman R."/>
            <person name="Venter J.C."/>
        </authorList>
    </citation>
    <scope>NUCLEOTIDE SEQUENCE [LARGE SCALE GENOMIC DNA]</scope>
    <source>
        <strain evidence="12 13">RED65</strain>
    </source>
</reference>
<dbReference type="InterPro" id="IPR039001">
    <property type="entry name" value="Pal"/>
</dbReference>
<dbReference type="HAMAP" id="MF_02204">
    <property type="entry name" value="Pal"/>
    <property type="match status" value="1"/>
</dbReference>
<dbReference type="InterPro" id="IPR006665">
    <property type="entry name" value="OmpA-like"/>
</dbReference>
<dbReference type="GO" id="GO:0051301">
    <property type="term" value="P:cell division"/>
    <property type="evidence" value="ECO:0007669"/>
    <property type="project" value="UniProtKB-UniRule"/>
</dbReference>
<feature type="domain" description="OmpA-like" evidence="11">
    <location>
        <begin position="64"/>
        <end position="180"/>
    </location>
</feature>
<dbReference type="HOGENOM" id="CLU_016890_9_4_6"/>
<keyword evidence="1 8" id="KW-0132">Cell division</keyword>
<dbReference type="CDD" id="cd07185">
    <property type="entry name" value="OmpA_C-like"/>
    <property type="match status" value="1"/>
</dbReference>
<keyword evidence="13" id="KW-1185">Reference proteome</keyword>
<feature type="region of interest" description="Disordered" evidence="9">
    <location>
        <begin position="25"/>
        <end position="52"/>
    </location>
</feature>
<comment type="similarity">
    <text evidence="8">Belongs to the Pal lipoprotein family.</text>
</comment>
<keyword evidence="3 8" id="KW-0472">Membrane</keyword>
<keyword evidence="2 8" id="KW-0732">Signal</keyword>
<dbReference type="PROSITE" id="PS51257">
    <property type="entry name" value="PROKAR_LIPOPROTEIN"/>
    <property type="match status" value="1"/>
</dbReference>
<evidence type="ECO:0000313" key="12">
    <source>
        <dbReference type="EMBL" id="EAT11752.1"/>
    </source>
</evidence>
<sequence>MQKLAWNKLFAVSALSLVMAGCASSGGTTDEAATTETEQQQSETQAVPESPNVDVNTDAQAEAAQNNPLLDQTVVYFGFDRSELRPEFKDVLNAHAEYLVANPQASLTVEGHCDERGTVEYNLALGERRAETVKRYLIVQGVAPSQLETVSYGEERPAVMGSDESAWSKNRRAELDYQNR</sequence>
<dbReference type="SUPFAM" id="SSF103088">
    <property type="entry name" value="OmpA-like"/>
    <property type="match status" value="1"/>
</dbReference>
<dbReference type="PROSITE" id="PS51123">
    <property type="entry name" value="OMPA_2"/>
    <property type="match status" value="1"/>
</dbReference>
<dbReference type="InterPro" id="IPR006664">
    <property type="entry name" value="OMP_bac"/>
</dbReference>
<dbReference type="PRINTS" id="PR01021">
    <property type="entry name" value="OMPADOMAIN"/>
</dbReference>
<evidence type="ECO:0000256" key="2">
    <source>
        <dbReference type="ARBA" id="ARBA00022729"/>
    </source>
</evidence>
<evidence type="ECO:0000256" key="4">
    <source>
        <dbReference type="ARBA" id="ARBA00023139"/>
    </source>
</evidence>
<feature type="compositionally biased region" description="Low complexity" evidence="9">
    <location>
        <begin position="25"/>
        <end position="46"/>
    </location>
</feature>
<evidence type="ECO:0000313" key="13">
    <source>
        <dbReference type="Proteomes" id="UP000004263"/>
    </source>
</evidence>
<comment type="function">
    <text evidence="8">Part of the Tol-Pal system, which plays a role in outer membrane invagination during cell division and is important for maintaining outer membrane integrity.</text>
</comment>
<gene>
    <name evidence="8" type="primary">pal</name>
    <name evidence="12" type="ORF">RED65_05179</name>
</gene>
<evidence type="ECO:0000256" key="10">
    <source>
        <dbReference type="SAM" id="SignalP"/>
    </source>
</evidence>
<dbReference type="PANTHER" id="PTHR30329">
    <property type="entry name" value="STATOR ELEMENT OF FLAGELLAR MOTOR COMPLEX"/>
    <property type="match status" value="1"/>
</dbReference>
<dbReference type="AlphaFoldDB" id="Q1N0T1"/>
<proteinExistence type="inferred from homology"/>
<comment type="subcellular location">
    <subcellularLocation>
        <location evidence="8">Cell outer membrane</location>
        <topology evidence="8">Lipid-anchor</topology>
    </subcellularLocation>
</comment>
<dbReference type="STRING" id="207949.RED65_05179"/>
<dbReference type="OrthoDB" id="9809164at2"/>
<feature type="signal peptide" evidence="10">
    <location>
        <begin position="1"/>
        <end position="25"/>
    </location>
</feature>
<dbReference type="InterPro" id="IPR050330">
    <property type="entry name" value="Bact_OuterMem_StrucFunc"/>
</dbReference>
<dbReference type="Pfam" id="PF00691">
    <property type="entry name" value="OmpA"/>
    <property type="match status" value="1"/>
</dbReference>
<evidence type="ECO:0000256" key="7">
    <source>
        <dbReference type="ARBA" id="ARBA00023306"/>
    </source>
</evidence>
<evidence type="ECO:0000256" key="6">
    <source>
        <dbReference type="ARBA" id="ARBA00023288"/>
    </source>
</evidence>